<dbReference type="EMBL" id="CM047748">
    <property type="protein sequence ID" value="KAJ0013997.1"/>
    <property type="molecule type" value="Genomic_DNA"/>
</dbReference>
<proteinExistence type="predicted"/>
<evidence type="ECO:0000313" key="2">
    <source>
        <dbReference type="Proteomes" id="UP001163603"/>
    </source>
</evidence>
<organism evidence="1 2">
    <name type="scientific">Pistacia integerrima</name>
    <dbReference type="NCBI Taxonomy" id="434235"/>
    <lineage>
        <taxon>Eukaryota</taxon>
        <taxon>Viridiplantae</taxon>
        <taxon>Streptophyta</taxon>
        <taxon>Embryophyta</taxon>
        <taxon>Tracheophyta</taxon>
        <taxon>Spermatophyta</taxon>
        <taxon>Magnoliopsida</taxon>
        <taxon>eudicotyledons</taxon>
        <taxon>Gunneridae</taxon>
        <taxon>Pentapetalae</taxon>
        <taxon>rosids</taxon>
        <taxon>malvids</taxon>
        <taxon>Sapindales</taxon>
        <taxon>Anacardiaceae</taxon>
        <taxon>Pistacia</taxon>
    </lineage>
</organism>
<name>A0ACC0XAL4_9ROSI</name>
<comment type="caution">
    <text evidence="1">The sequence shown here is derived from an EMBL/GenBank/DDBJ whole genome shotgun (WGS) entry which is preliminary data.</text>
</comment>
<sequence length="535" mass="59348">MGVHQLVLVLSQIILLLLPLKASTISCRSSCGNVSFSYPLGIGADCYFEKGFEVTCDNSSGSEIPFLNSINLEMAGGVSYISSYVIRVNLPKISLNNSNTTRDIDLSGSPFSFSNERNNFISVGCYSDLSHKQTDSTSVGCHSFCTCDPSQNATGCCDMICTLPQNGTFNNTESISEFYSKKVPRNCSSAFMVDQGWLQSNYLTEPSVLRGKENIPASLEWGKYRGQCVEMYNSGNTFCNADGDCLIKLSFGFICVCDDQRSDRHQGCSGYLFCNTKSGYNCTAECPHGYNVSTYSQYSQETLCSSLRSYEDIWIRKSRVRFFTIVGCCAGIGSFLLLIGIWWSYKFIKRRKAIKLKQKFFKRNGGLLLQQQLSSKEGNIEKTRLFTSKELVKATDNYNANRILGQGGQGTVYKGMLADGRIVAIKKSKIVDESQVEEFINEVGEKEEIMTVANLTKRCLNLNGKKRPTMREVAIELAGNIRVPNGALLEQQKYEEIDFVDSEITGHSATGSSLSTGLFSNHVTLDVHPLILDMH</sequence>
<accession>A0ACC0XAL4</accession>
<gene>
    <name evidence="1" type="ORF">Pint_21823</name>
</gene>
<dbReference type="Proteomes" id="UP001163603">
    <property type="component" value="Chromosome 13"/>
</dbReference>
<reference evidence="2" key="1">
    <citation type="journal article" date="2023" name="G3 (Bethesda)">
        <title>Genome assembly and association tests identify interacting loci associated with vigor, precocity, and sex in interspecific pistachio rootstocks.</title>
        <authorList>
            <person name="Palmer W."/>
            <person name="Jacygrad E."/>
            <person name="Sagayaradj S."/>
            <person name="Cavanaugh K."/>
            <person name="Han R."/>
            <person name="Bertier L."/>
            <person name="Beede B."/>
            <person name="Kafkas S."/>
            <person name="Golino D."/>
            <person name="Preece J."/>
            <person name="Michelmore R."/>
        </authorList>
    </citation>
    <scope>NUCLEOTIDE SEQUENCE [LARGE SCALE GENOMIC DNA]</scope>
</reference>
<protein>
    <submittedName>
        <fullName evidence="1">Uncharacterized protein</fullName>
    </submittedName>
</protein>
<evidence type="ECO:0000313" key="1">
    <source>
        <dbReference type="EMBL" id="KAJ0013997.1"/>
    </source>
</evidence>
<keyword evidence="2" id="KW-1185">Reference proteome</keyword>